<dbReference type="EMBL" id="CP036276">
    <property type="protein sequence ID" value="QDU47029.1"/>
    <property type="molecule type" value="Genomic_DNA"/>
</dbReference>
<name>A0A517ZX19_9PLAN</name>
<dbReference type="AlphaFoldDB" id="A0A517ZX19"/>
<dbReference type="KEGG" id="sdyn:Mal52_55570"/>
<dbReference type="RefSeq" id="WP_145379645.1">
    <property type="nucleotide sequence ID" value="NZ_CP036276.1"/>
</dbReference>
<gene>
    <name evidence="1" type="ORF">Mal52_55570</name>
</gene>
<sequence length="326" mass="37034">MNAVGGYFEWEPTASGEPLHPHARLALNSGRSCVGCLLNVEKPTAVWVPFYCCDALLEPFRAADIPVKYYGLEPDLSVSPEIELGHGERIVVINYFGLQNKQVAALADRWAEFLWVDNTQAFFHTPAAPKAFYFNSARKFFGVPDGGYLYGPDDAALPSPDTWQRNANYRFEHLILREQGEISAGHEIFRENERRNGEAITQMSRLSESILGGVDYTRAARIRRENYQYLHGELASRNQLQASLLHLDADAVPFCYPFLPQPPILHQQLWDQQIFAPQLWAECVSREGDVFDWERELSRALLPLPIDQRLGRAEMDRILEVLDAVA</sequence>
<reference evidence="1 2" key="1">
    <citation type="submission" date="2019-02" db="EMBL/GenBank/DDBJ databases">
        <title>Deep-cultivation of Planctomycetes and their phenomic and genomic characterization uncovers novel biology.</title>
        <authorList>
            <person name="Wiegand S."/>
            <person name="Jogler M."/>
            <person name="Boedeker C."/>
            <person name="Pinto D."/>
            <person name="Vollmers J."/>
            <person name="Rivas-Marin E."/>
            <person name="Kohn T."/>
            <person name="Peeters S.H."/>
            <person name="Heuer A."/>
            <person name="Rast P."/>
            <person name="Oberbeckmann S."/>
            <person name="Bunk B."/>
            <person name="Jeske O."/>
            <person name="Meyerdierks A."/>
            <person name="Storesund J.E."/>
            <person name="Kallscheuer N."/>
            <person name="Luecker S."/>
            <person name="Lage O.M."/>
            <person name="Pohl T."/>
            <person name="Merkel B.J."/>
            <person name="Hornburger P."/>
            <person name="Mueller R.-W."/>
            <person name="Bruemmer F."/>
            <person name="Labrenz M."/>
            <person name="Spormann A.M."/>
            <person name="Op den Camp H."/>
            <person name="Overmann J."/>
            <person name="Amann R."/>
            <person name="Jetten M.S.M."/>
            <person name="Mascher T."/>
            <person name="Medema M.H."/>
            <person name="Devos D.P."/>
            <person name="Kaster A.-K."/>
            <person name="Ovreas L."/>
            <person name="Rohde M."/>
            <person name="Galperin M.Y."/>
            <person name="Jogler C."/>
        </authorList>
    </citation>
    <scope>NUCLEOTIDE SEQUENCE [LARGE SCALE GENOMIC DNA]</scope>
    <source>
        <strain evidence="1 2">Mal52</strain>
    </source>
</reference>
<dbReference type="SUPFAM" id="SSF53383">
    <property type="entry name" value="PLP-dependent transferases"/>
    <property type="match status" value="1"/>
</dbReference>
<evidence type="ECO:0000313" key="1">
    <source>
        <dbReference type="EMBL" id="QDU47029.1"/>
    </source>
</evidence>
<evidence type="ECO:0000313" key="2">
    <source>
        <dbReference type="Proteomes" id="UP000319383"/>
    </source>
</evidence>
<dbReference type="InterPro" id="IPR015424">
    <property type="entry name" value="PyrdxlP-dep_Trfase"/>
</dbReference>
<protein>
    <recommendedName>
        <fullName evidence="3">DegT/DnrJ/EryC1/StrS aminotransferase family protein</fullName>
    </recommendedName>
</protein>
<accession>A0A517ZX19</accession>
<organism evidence="1 2">
    <name type="scientific">Symmachiella dynata</name>
    <dbReference type="NCBI Taxonomy" id="2527995"/>
    <lineage>
        <taxon>Bacteria</taxon>
        <taxon>Pseudomonadati</taxon>
        <taxon>Planctomycetota</taxon>
        <taxon>Planctomycetia</taxon>
        <taxon>Planctomycetales</taxon>
        <taxon>Planctomycetaceae</taxon>
        <taxon>Symmachiella</taxon>
    </lineage>
</organism>
<keyword evidence="2" id="KW-1185">Reference proteome</keyword>
<proteinExistence type="predicted"/>
<evidence type="ECO:0008006" key="3">
    <source>
        <dbReference type="Google" id="ProtNLM"/>
    </source>
</evidence>
<dbReference type="Proteomes" id="UP000319383">
    <property type="component" value="Chromosome"/>
</dbReference>